<evidence type="ECO:0000256" key="1">
    <source>
        <dbReference type="SAM" id="MobiDB-lite"/>
    </source>
</evidence>
<name>A0A1Z3U8V9_BREVE</name>
<accession>A0A1Z3U8V9</accession>
<organism evidence="2 3">
    <name type="scientific">Brevundimonas vesicularis</name>
    <name type="common">Pseudomonas vesicularis</name>
    <dbReference type="NCBI Taxonomy" id="41276"/>
    <lineage>
        <taxon>Bacteria</taxon>
        <taxon>Pseudomonadati</taxon>
        <taxon>Pseudomonadota</taxon>
        <taxon>Alphaproteobacteria</taxon>
        <taxon>Caulobacterales</taxon>
        <taxon>Caulobacteraceae</taxon>
        <taxon>Brevundimonas</taxon>
    </lineage>
</organism>
<evidence type="ECO:0000313" key="2">
    <source>
        <dbReference type="EMBL" id="ASE39672.1"/>
    </source>
</evidence>
<proteinExistence type="predicted"/>
<dbReference type="Proteomes" id="UP000197050">
    <property type="component" value="Chromosome"/>
</dbReference>
<feature type="region of interest" description="Disordered" evidence="1">
    <location>
        <begin position="83"/>
        <end position="110"/>
    </location>
</feature>
<dbReference type="AlphaFoldDB" id="A0A1Z3U8V9"/>
<sequence length="110" mass="11917">MREDITQGCNNRCFGTGSILKANLQIVAVLGEKEKRQAIFIGKKCVCAVAPLLPLAMEASVMITEVAFDAIMTSGMQMPIRLPESVPTEPSYDHRHSDGPNAEAISLRSV</sequence>
<reference evidence="3" key="1">
    <citation type="submission" date="2017-06" db="EMBL/GenBank/DDBJ databases">
        <title>FDA dAtabase for Regulatory Grade micrObial Sequences (FDA-ARGOS): Supporting development and validation of Infectious Disease Dx tests.</title>
        <authorList>
            <person name="Minogue T."/>
            <person name="Wolcott M."/>
            <person name="Wasieloski L."/>
            <person name="Aguilar W."/>
            <person name="Moore D."/>
            <person name="Tallon L."/>
            <person name="Sadzewicz L."/>
            <person name="Sengamalay N."/>
            <person name="Ott S."/>
            <person name="Godinez A."/>
            <person name="Nagaraj S."/>
            <person name="Nadendla S."/>
            <person name="Geyer C."/>
            <person name="Sichtig H."/>
        </authorList>
    </citation>
    <scope>NUCLEOTIDE SEQUENCE [LARGE SCALE GENOMIC DNA]</scope>
    <source>
        <strain evidence="3">FDAARGOS_289</strain>
    </source>
</reference>
<protein>
    <submittedName>
        <fullName evidence="2">Uncharacterized protein</fullName>
    </submittedName>
</protein>
<evidence type="ECO:0000313" key="3">
    <source>
        <dbReference type="Proteomes" id="UP000197050"/>
    </source>
</evidence>
<gene>
    <name evidence="2" type="ORF">CEP68_09260</name>
</gene>
<dbReference type="KEGG" id="bvc:CEP68_09260"/>
<dbReference type="EMBL" id="CP022048">
    <property type="protein sequence ID" value="ASE39672.1"/>
    <property type="molecule type" value="Genomic_DNA"/>
</dbReference>